<feature type="transmembrane region" description="Helical" evidence="1">
    <location>
        <begin position="171"/>
        <end position="193"/>
    </location>
</feature>
<organism evidence="3">
    <name type="scientific">marine metagenome</name>
    <dbReference type="NCBI Taxonomy" id="408172"/>
    <lineage>
        <taxon>unclassified sequences</taxon>
        <taxon>metagenomes</taxon>
        <taxon>ecological metagenomes</taxon>
    </lineage>
</organism>
<protein>
    <recommendedName>
        <fullName evidence="2">DUF2070 domain-containing protein</fullName>
    </recommendedName>
</protein>
<keyword evidence="1" id="KW-0812">Transmembrane</keyword>
<gene>
    <name evidence="3" type="ORF">METZ01_LOCUS44904</name>
</gene>
<keyword evidence="1" id="KW-1133">Transmembrane helix</keyword>
<evidence type="ECO:0000256" key="1">
    <source>
        <dbReference type="SAM" id="Phobius"/>
    </source>
</evidence>
<sequence>MAPNLKADDTVPPPARLSGYLLHTPNRDTSIALFTVATLLLVVVGLVEYPLNTPTLQDRLLVGAIALALPPLLVATLVANLAWAWDGRYPPRYGLQTGATGSLIALFCTLAGGEWWFSSMGGLAFGIGATGGLWYLTLRTHGSAPALVAIPFAMLAPLASLWGLFGGDLSHWFNVGLVSLLAFTAASYGFLFFADTPYQRAVGVSGMRHMAAFIEFYSTGDGRRLTRALREICQTVQVEGGWVSLRRDGEPLAFIAIPGVHPGPLGELGGSNLPSKIDPELPGLGFALHGATTNDQNPLRSEDVNRIGSAMAKAAVGAEHNSGGRAATTSGERPGAHALGLGEDLLMFAEPGDSDDIHPALGSILEGSATRGDGERLLVDLHNQEGWGRPPLPPGTAEGSALADAMGTVADKCRAAPVGALRAGVAYLPGEDLEHGIGPSGLRVLAFETSGTTSALLLWDANGFAPGMNATLRDGLADRVDTLLLATTDNHYVNITPGGHNPLSGAEFLLPAAQSALAEALSDLAPAESAMGRVTITGVEILGQGMQDRISAGANAVVQVARFSWLPLYGSAAMFCMLLSPYL</sequence>
<evidence type="ECO:0000313" key="3">
    <source>
        <dbReference type="EMBL" id="SUZ92050.1"/>
    </source>
</evidence>
<dbReference type="AlphaFoldDB" id="A0A381RJP6"/>
<evidence type="ECO:0000259" key="2">
    <source>
        <dbReference type="Pfam" id="PF09843"/>
    </source>
</evidence>
<feature type="transmembrane region" description="Helical" evidence="1">
    <location>
        <begin position="115"/>
        <end position="137"/>
    </location>
</feature>
<keyword evidence="1" id="KW-0472">Membrane</keyword>
<dbReference type="EMBL" id="UINC01002027">
    <property type="protein sequence ID" value="SUZ92050.1"/>
    <property type="molecule type" value="Genomic_DNA"/>
</dbReference>
<accession>A0A381RJP6</accession>
<feature type="transmembrane region" description="Helical" evidence="1">
    <location>
        <begin position="31"/>
        <end position="49"/>
    </location>
</feature>
<feature type="transmembrane region" description="Helical" evidence="1">
    <location>
        <begin position="61"/>
        <end position="85"/>
    </location>
</feature>
<dbReference type="InterPro" id="IPR019204">
    <property type="entry name" value="DUF2070_membrane"/>
</dbReference>
<name>A0A381RJP6_9ZZZZ</name>
<reference evidence="3" key="1">
    <citation type="submission" date="2018-05" db="EMBL/GenBank/DDBJ databases">
        <authorList>
            <person name="Lanie J.A."/>
            <person name="Ng W.-L."/>
            <person name="Kazmierczak K.M."/>
            <person name="Andrzejewski T.M."/>
            <person name="Davidsen T.M."/>
            <person name="Wayne K.J."/>
            <person name="Tettelin H."/>
            <person name="Glass J.I."/>
            <person name="Rusch D."/>
            <person name="Podicherti R."/>
            <person name="Tsui H.-C.T."/>
            <person name="Winkler M.E."/>
        </authorList>
    </citation>
    <scope>NUCLEOTIDE SEQUENCE</scope>
</reference>
<feature type="transmembrane region" description="Helical" evidence="1">
    <location>
        <begin position="144"/>
        <end position="165"/>
    </location>
</feature>
<dbReference type="Pfam" id="PF09843">
    <property type="entry name" value="DUF2070"/>
    <property type="match status" value="1"/>
</dbReference>
<feature type="domain" description="DUF2070" evidence="2">
    <location>
        <begin position="16"/>
        <end position="566"/>
    </location>
</feature>
<proteinExistence type="predicted"/>